<keyword evidence="3" id="KW-0804">Transcription</keyword>
<dbReference type="Proteomes" id="UP001209317">
    <property type="component" value="Unassembled WGS sequence"/>
</dbReference>
<reference evidence="5" key="1">
    <citation type="submission" date="2022-10" db="EMBL/GenBank/DDBJ databases">
        <authorList>
            <person name="Kim H.S."/>
            <person name="Kim J.-S."/>
            <person name="Suh M.K."/>
            <person name="Eom M.K."/>
            <person name="Lee J.-S."/>
        </authorList>
    </citation>
    <scope>NUCLEOTIDE SEQUENCE</scope>
    <source>
        <strain evidence="5">LIP-5</strain>
    </source>
</reference>
<dbReference type="Gene3D" id="1.10.10.60">
    <property type="entry name" value="Homeodomain-like"/>
    <property type="match status" value="1"/>
</dbReference>
<feature type="domain" description="HTH araC/xylS-type" evidence="4">
    <location>
        <begin position="132"/>
        <end position="229"/>
    </location>
</feature>
<evidence type="ECO:0000259" key="4">
    <source>
        <dbReference type="PROSITE" id="PS01124"/>
    </source>
</evidence>
<dbReference type="EMBL" id="JAOTPL010000022">
    <property type="protein sequence ID" value="MCU7695291.1"/>
    <property type="molecule type" value="Genomic_DNA"/>
</dbReference>
<dbReference type="PROSITE" id="PS01124">
    <property type="entry name" value="HTH_ARAC_FAMILY_2"/>
    <property type="match status" value="1"/>
</dbReference>
<keyword evidence="2" id="KW-0238">DNA-binding</keyword>
<dbReference type="InterPro" id="IPR050204">
    <property type="entry name" value="AraC_XylS_family_regulators"/>
</dbReference>
<dbReference type="SMART" id="SM00342">
    <property type="entry name" value="HTH_ARAC"/>
    <property type="match status" value="1"/>
</dbReference>
<accession>A0AAE3LNQ0</accession>
<dbReference type="GO" id="GO:0003700">
    <property type="term" value="F:DNA-binding transcription factor activity"/>
    <property type="evidence" value="ECO:0007669"/>
    <property type="project" value="InterPro"/>
</dbReference>
<dbReference type="AlphaFoldDB" id="A0AAE3LNQ0"/>
<dbReference type="Pfam" id="PF12833">
    <property type="entry name" value="HTH_18"/>
    <property type="match status" value="1"/>
</dbReference>
<dbReference type="SUPFAM" id="SSF46689">
    <property type="entry name" value="Homeodomain-like"/>
    <property type="match status" value="1"/>
</dbReference>
<dbReference type="GO" id="GO:0043565">
    <property type="term" value="F:sequence-specific DNA binding"/>
    <property type="evidence" value="ECO:0007669"/>
    <property type="project" value="InterPro"/>
</dbReference>
<gene>
    <name evidence="5" type="ORF">OD355_12250</name>
</gene>
<evidence type="ECO:0000256" key="1">
    <source>
        <dbReference type="ARBA" id="ARBA00023015"/>
    </source>
</evidence>
<evidence type="ECO:0000256" key="2">
    <source>
        <dbReference type="ARBA" id="ARBA00023125"/>
    </source>
</evidence>
<protein>
    <submittedName>
        <fullName evidence="5">Helix-turn-helix transcriptional regulator</fullName>
    </submittedName>
</protein>
<dbReference type="PANTHER" id="PTHR46796:SF13">
    <property type="entry name" value="HTH-TYPE TRANSCRIPTIONAL ACTIVATOR RHAS"/>
    <property type="match status" value="1"/>
</dbReference>
<keyword evidence="1" id="KW-0805">Transcription regulation</keyword>
<comment type="caution">
    <text evidence="5">The sequence shown here is derived from an EMBL/GenBank/DDBJ whole genome shotgun (WGS) entry which is preliminary data.</text>
</comment>
<dbReference type="InterPro" id="IPR018060">
    <property type="entry name" value="HTH_AraC"/>
</dbReference>
<evidence type="ECO:0000313" key="5">
    <source>
        <dbReference type="EMBL" id="MCU7695291.1"/>
    </source>
</evidence>
<keyword evidence="6" id="KW-1185">Reference proteome</keyword>
<organism evidence="5 6">
    <name type="scientific">Haoranjiania flava</name>
    <dbReference type="NCBI Taxonomy" id="1856322"/>
    <lineage>
        <taxon>Bacteria</taxon>
        <taxon>Pseudomonadati</taxon>
        <taxon>Bacteroidota</taxon>
        <taxon>Chitinophagia</taxon>
        <taxon>Chitinophagales</taxon>
        <taxon>Chitinophagaceae</taxon>
        <taxon>Haoranjiania</taxon>
    </lineage>
</organism>
<evidence type="ECO:0000313" key="6">
    <source>
        <dbReference type="Proteomes" id="UP001209317"/>
    </source>
</evidence>
<sequence>MTTTTAAVFHAYVDHSLGISFQVGCNQSVLLHNNTLIPIGMLHGLNTVPSTVQYNCSFSSFGLVFYPHVIKEIFGMDACHFTNAQISIEDHIEPFLTEEVVTAANSRKRIEIITAYLLNKLNKKTAQGALAKNFIHYIQSNAGIVTVKDLVSAFNTTERQIERLFKEQVGVTPRHFIKTERFQKALQQIAANTTSLTEIAYSLQYADQSHFIRHVRQLSGLSPKQLQKKYQKTAINIIL</sequence>
<name>A0AAE3LNQ0_9BACT</name>
<dbReference type="InterPro" id="IPR009057">
    <property type="entry name" value="Homeodomain-like_sf"/>
</dbReference>
<dbReference type="PANTHER" id="PTHR46796">
    <property type="entry name" value="HTH-TYPE TRANSCRIPTIONAL ACTIVATOR RHAS-RELATED"/>
    <property type="match status" value="1"/>
</dbReference>
<evidence type="ECO:0000256" key="3">
    <source>
        <dbReference type="ARBA" id="ARBA00023163"/>
    </source>
</evidence>
<proteinExistence type="predicted"/>